<dbReference type="PANTHER" id="PTHR21137:SF35">
    <property type="entry name" value="ODORANT RECEPTOR 19A-RELATED"/>
    <property type="match status" value="1"/>
</dbReference>
<comment type="similarity">
    <text evidence="10">Belongs to the insect chemoreceptor superfamily. Heteromeric odorant receptor channel (TC 1.A.69) family.</text>
</comment>
<dbReference type="GO" id="GO:0005549">
    <property type="term" value="F:odorant binding"/>
    <property type="evidence" value="ECO:0007669"/>
    <property type="project" value="InterPro"/>
</dbReference>
<protein>
    <recommendedName>
        <fullName evidence="10">Odorant receptor</fullName>
    </recommendedName>
</protein>
<evidence type="ECO:0000313" key="11">
    <source>
        <dbReference type="EMBL" id="AXX83064.1"/>
    </source>
</evidence>
<evidence type="ECO:0000256" key="7">
    <source>
        <dbReference type="ARBA" id="ARBA00023136"/>
    </source>
</evidence>
<keyword evidence="5 10" id="KW-0552">Olfaction</keyword>
<sequence>MMQTEDDSYSRVLRIMELCGQVRSRRAGNLLASLLSAFFTTNSWLGVFLFSFLAEGLPTDLRILVFIFGLGGLTLNLKFLNTLLRQGRIKRILQIFKKLEDQNFTFYGTEVREEFEKMNKSAFKSILYFMNGYPAFIVCKCAVVSLIGPNLDLPHPCWTFLDFKEWFVTNFIWQTVTLCFVMFHGSISYSFFYLTINNTAAHMRVLSIMLTVGRVTIREAIQRHILILRLVREINELFCWQLVQELGFYSIQGAYIGFALIKLFKSHGGLETAIVDIYVMCLYMFFAYFYCTCGHKIGVEGDKLFESIYDCNWSERSIQDRKSLALMLCMAGREVKLAYKNLMTFNNQRFSGIINASYSYLSLLFNMDI</sequence>
<dbReference type="GO" id="GO:0005886">
    <property type="term" value="C:plasma membrane"/>
    <property type="evidence" value="ECO:0007669"/>
    <property type="project" value="UniProtKB-SubCell"/>
</dbReference>
<keyword evidence="4" id="KW-0812">Transmembrane</keyword>
<reference evidence="11" key="1">
    <citation type="submission" date="2017-10" db="EMBL/GenBank/DDBJ databases">
        <authorList>
            <person name="Banno H."/>
            <person name="Chua N.-H."/>
        </authorList>
    </citation>
    <scope>NUCLEOTIDE SEQUENCE</scope>
</reference>
<evidence type="ECO:0000256" key="8">
    <source>
        <dbReference type="ARBA" id="ARBA00023170"/>
    </source>
</evidence>
<dbReference type="GO" id="GO:0004984">
    <property type="term" value="F:olfactory receptor activity"/>
    <property type="evidence" value="ECO:0007669"/>
    <property type="project" value="InterPro"/>
</dbReference>
<evidence type="ECO:0000256" key="2">
    <source>
        <dbReference type="ARBA" id="ARBA00022475"/>
    </source>
</evidence>
<keyword evidence="2" id="KW-1003">Cell membrane</keyword>
<evidence type="ECO:0000256" key="5">
    <source>
        <dbReference type="ARBA" id="ARBA00022725"/>
    </source>
</evidence>
<name>A0A385H6T0_9HEMI</name>
<evidence type="ECO:0000256" key="4">
    <source>
        <dbReference type="ARBA" id="ARBA00022692"/>
    </source>
</evidence>
<dbReference type="InterPro" id="IPR004117">
    <property type="entry name" value="7tm6_olfct_rcpt"/>
</dbReference>
<keyword evidence="6" id="KW-1133">Transmembrane helix</keyword>
<keyword evidence="8 10" id="KW-0675">Receptor</keyword>
<dbReference type="PANTHER" id="PTHR21137">
    <property type="entry name" value="ODORANT RECEPTOR"/>
    <property type="match status" value="1"/>
</dbReference>
<keyword evidence="9 10" id="KW-0807">Transducer</keyword>
<keyword evidence="7" id="KW-0472">Membrane</keyword>
<dbReference type="Pfam" id="PF02949">
    <property type="entry name" value="7tm_6"/>
    <property type="match status" value="1"/>
</dbReference>
<accession>A0A385H6T0</accession>
<comment type="subcellular location">
    <subcellularLocation>
        <location evidence="1 10">Cell membrane</location>
        <topology evidence="1 10">Multi-pass membrane protein</topology>
    </subcellularLocation>
</comment>
<dbReference type="GO" id="GO:0007165">
    <property type="term" value="P:signal transduction"/>
    <property type="evidence" value="ECO:0007669"/>
    <property type="project" value="UniProtKB-KW"/>
</dbReference>
<evidence type="ECO:0000256" key="6">
    <source>
        <dbReference type="ARBA" id="ARBA00022989"/>
    </source>
</evidence>
<proteinExistence type="evidence at transcript level"/>
<dbReference type="AlphaFoldDB" id="A0A385H6T0"/>
<evidence type="ECO:0000256" key="3">
    <source>
        <dbReference type="ARBA" id="ARBA00022606"/>
    </source>
</evidence>
<dbReference type="EMBL" id="MG204698">
    <property type="protein sequence ID" value="AXX83064.1"/>
    <property type="molecule type" value="mRNA"/>
</dbReference>
<organism evidence="11">
    <name type="scientific">Yemma signatus</name>
    <dbReference type="NCBI Taxonomy" id="300820"/>
    <lineage>
        <taxon>Eukaryota</taxon>
        <taxon>Metazoa</taxon>
        <taxon>Ecdysozoa</taxon>
        <taxon>Arthropoda</taxon>
        <taxon>Hexapoda</taxon>
        <taxon>Insecta</taxon>
        <taxon>Pterygota</taxon>
        <taxon>Neoptera</taxon>
        <taxon>Paraneoptera</taxon>
        <taxon>Hemiptera</taxon>
        <taxon>Heteroptera</taxon>
        <taxon>Panheteroptera</taxon>
        <taxon>Pentatomomorpha</taxon>
        <taxon>Lygaeoidea</taxon>
        <taxon>Berytidae</taxon>
        <taxon>Yemma</taxon>
    </lineage>
</organism>
<evidence type="ECO:0000256" key="9">
    <source>
        <dbReference type="ARBA" id="ARBA00023224"/>
    </source>
</evidence>
<evidence type="ECO:0000256" key="1">
    <source>
        <dbReference type="ARBA" id="ARBA00004651"/>
    </source>
</evidence>
<evidence type="ECO:0000256" key="10">
    <source>
        <dbReference type="RuleBase" id="RU351113"/>
    </source>
</evidence>
<gene>
    <name evidence="11" type="primary">OR63</name>
</gene>
<keyword evidence="3 10" id="KW-0716">Sensory transduction</keyword>